<sequence length="179" mass="19383">MTEEQDYQVVIRYPGFEVRRYPEHVVAEIEVSGSFEAAGNAAFRPLASYIGGANESKAGISMTAPVLQRAPAEQPATVSETEDGAHVIAFVLPSTITATGAPVPADPRVSIRVVPEELAAVASYSGRWTEHSYRKHVDELLAAMSAVGLEPGGPPRFARFDPPWKPWFARRNEVVIPVA</sequence>
<keyword evidence="2" id="KW-1185">Reference proteome</keyword>
<reference evidence="2" key="1">
    <citation type="journal article" date="2019" name="Int. J. Syst. Evol. Microbiol.">
        <title>The Global Catalogue of Microorganisms (GCM) 10K type strain sequencing project: providing services to taxonomists for standard genome sequencing and annotation.</title>
        <authorList>
            <consortium name="The Broad Institute Genomics Platform"/>
            <consortium name="The Broad Institute Genome Sequencing Center for Infectious Disease"/>
            <person name="Wu L."/>
            <person name="Ma J."/>
        </authorList>
    </citation>
    <scope>NUCLEOTIDE SEQUENCE [LARGE SCALE GENOMIC DNA]</scope>
    <source>
        <strain evidence="2">CGMCC 4.7317</strain>
    </source>
</reference>
<dbReference type="InterPro" id="IPR006917">
    <property type="entry name" value="SOUL_heme-bd"/>
</dbReference>
<proteinExistence type="predicted"/>
<gene>
    <name evidence="1" type="ORF">ACFQGU_01045</name>
</gene>
<dbReference type="InterPro" id="IPR011256">
    <property type="entry name" value="Reg_factor_effector_dom_sf"/>
</dbReference>
<dbReference type="Pfam" id="PF04832">
    <property type="entry name" value="SOUL"/>
    <property type="match status" value="1"/>
</dbReference>
<evidence type="ECO:0000313" key="1">
    <source>
        <dbReference type="EMBL" id="MFC6236446.1"/>
    </source>
</evidence>
<accession>A0ABW1SW02</accession>
<evidence type="ECO:0000313" key="2">
    <source>
        <dbReference type="Proteomes" id="UP001596138"/>
    </source>
</evidence>
<dbReference type="Gene3D" id="3.20.80.10">
    <property type="entry name" value="Regulatory factor, effector binding domain"/>
    <property type="match status" value="1"/>
</dbReference>
<comment type="caution">
    <text evidence="1">The sequence shown here is derived from an EMBL/GenBank/DDBJ whole genome shotgun (WGS) entry which is preliminary data.</text>
</comment>
<name>A0ABW1SW02_9ACTN</name>
<dbReference type="Proteomes" id="UP001596138">
    <property type="component" value="Unassembled WGS sequence"/>
</dbReference>
<dbReference type="EMBL" id="JBHSTI010000002">
    <property type="protein sequence ID" value="MFC6236446.1"/>
    <property type="molecule type" value="Genomic_DNA"/>
</dbReference>
<dbReference type="RefSeq" id="WP_386763492.1">
    <property type="nucleotide sequence ID" value="NZ_JBHSTI010000002.1"/>
</dbReference>
<dbReference type="SUPFAM" id="SSF55136">
    <property type="entry name" value="Probable bacterial effector-binding domain"/>
    <property type="match status" value="1"/>
</dbReference>
<dbReference type="PANTHER" id="PTHR11220">
    <property type="entry name" value="HEME-BINDING PROTEIN-RELATED"/>
    <property type="match status" value="1"/>
</dbReference>
<dbReference type="PANTHER" id="PTHR11220:SF58">
    <property type="entry name" value="SOUL HEME-BINDING FAMILY PROTEIN"/>
    <property type="match status" value="1"/>
</dbReference>
<protein>
    <submittedName>
        <fullName evidence="1">SOUL family heme-binding protein</fullName>
    </submittedName>
</protein>
<organism evidence="1 2">
    <name type="scientific">Longivirga aurantiaca</name>
    <dbReference type="NCBI Taxonomy" id="1837743"/>
    <lineage>
        <taxon>Bacteria</taxon>
        <taxon>Bacillati</taxon>
        <taxon>Actinomycetota</taxon>
        <taxon>Actinomycetes</taxon>
        <taxon>Sporichthyales</taxon>
        <taxon>Sporichthyaceae</taxon>
        <taxon>Longivirga</taxon>
    </lineage>
</organism>